<evidence type="ECO:0000313" key="4">
    <source>
        <dbReference type="EMBL" id="MBC2604380.1"/>
    </source>
</evidence>
<protein>
    <submittedName>
        <fullName evidence="4">Sialate O-acetylesterase</fullName>
    </submittedName>
</protein>
<feature type="domain" description="Sialate O-acetylesterase" evidence="3">
    <location>
        <begin position="39"/>
        <end position="262"/>
    </location>
</feature>
<dbReference type="Gene3D" id="3.40.50.1110">
    <property type="entry name" value="SGNH hydrolase"/>
    <property type="match status" value="1"/>
</dbReference>
<evidence type="ECO:0000259" key="3">
    <source>
        <dbReference type="Pfam" id="PF03629"/>
    </source>
</evidence>
<dbReference type="InterPro" id="IPR036514">
    <property type="entry name" value="SGNH_hydro_sf"/>
</dbReference>
<feature type="chain" id="PRO_5030775866" evidence="2">
    <location>
        <begin position="28"/>
        <end position="269"/>
    </location>
</feature>
<dbReference type="PANTHER" id="PTHR31988">
    <property type="entry name" value="ESTERASE, PUTATIVE (DUF303)-RELATED"/>
    <property type="match status" value="1"/>
</dbReference>
<dbReference type="GO" id="GO:0016788">
    <property type="term" value="F:hydrolase activity, acting on ester bonds"/>
    <property type="evidence" value="ECO:0007669"/>
    <property type="project" value="UniProtKB-ARBA"/>
</dbReference>
<reference evidence="4 5" key="1">
    <citation type="submission" date="2020-07" db="EMBL/GenBank/DDBJ databases">
        <authorList>
            <person name="Feng X."/>
        </authorList>
    </citation>
    <scope>NUCLEOTIDE SEQUENCE [LARGE SCALE GENOMIC DNA]</scope>
    <source>
        <strain evidence="4 5">JCM14086</strain>
    </source>
</reference>
<dbReference type="PANTHER" id="PTHR31988:SF19">
    <property type="entry name" value="9-O-ACETYL-N-ACETYLNEURAMINIC ACID DEACETYLASE-RELATED"/>
    <property type="match status" value="1"/>
</dbReference>
<evidence type="ECO:0000313" key="5">
    <source>
        <dbReference type="Proteomes" id="UP000525652"/>
    </source>
</evidence>
<dbReference type="SUPFAM" id="SSF52266">
    <property type="entry name" value="SGNH hydrolase"/>
    <property type="match status" value="1"/>
</dbReference>
<name>A0A7X1B4S9_9BACT</name>
<dbReference type="RefSeq" id="WP_185694991.1">
    <property type="nucleotide sequence ID" value="NZ_JACHVA010000143.1"/>
</dbReference>
<keyword evidence="2" id="KW-0732">Signal</keyword>
<feature type="signal peptide" evidence="2">
    <location>
        <begin position="1"/>
        <end position="27"/>
    </location>
</feature>
<dbReference type="InterPro" id="IPR005181">
    <property type="entry name" value="SASA"/>
</dbReference>
<dbReference type="Pfam" id="PF03629">
    <property type="entry name" value="SASA"/>
    <property type="match status" value="1"/>
</dbReference>
<proteinExistence type="predicted"/>
<dbReference type="Proteomes" id="UP000525652">
    <property type="component" value="Unassembled WGS sequence"/>
</dbReference>
<evidence type="ECO:0000256" key="2">
    <source>
        <dbReference type="SAM" id="SignalP"/>
    </source>
</evidence>
<gene>
    <name evidence="4" type="ORF">H5P30_21580</name>
</gene>
<keyword evidence="1" id="KW-0378">Hydrolase</keyword>
<keyword evidence="5" id="KW-1185">Reference proteome</keyword>
<accession>A0A7X1B4S9</accession>
<dbReference type="AlphaFoldDB" id="A0A7X1B4S9"/>
<dbReference type="InterPro" id="IPR052940">
    <property type="entry name" value="Carb_Esterase_6"/>
</dbReference>
<sequence length="269" mass="29166">MKRGVSSWLSRCLLLAIFAQGASFADAGSGEAPDIPSEMQLFLLVGQSNMAGRGKVTPEDRIPDPQIFVLDKNDDWVNEGEPIHFDKSFAGVGLGFTFAKQVAEENPKTSVGLIPCAVGGTPIRRWMPGQDLFEEAVRRTKIAMERGELKAILWHQGESECGSASAAKAYGQNLAVVANAFREALDAPDVPFIAGELGPFIYPDDPVRSANASLINEGIRSIPERIEEAGVVSSEGLSDRGDQLHFDADSQKEFGGRYFATYKDIIETE</sequence>
<organism evidence="4 5">
    <name type="scientific">Puniceicoccus vermicola</name>
    <dbReference type="NCBI Taxonomy" id="388746"/>
    <lineage>
        <taxon>Bacteria</taxon>
        <taxon>Pseudomonadati</taxon>
        <taxon>Verrucomicrobiota</taxon>
        <taxon>Opitutia</taxon>
        <taxon>Puniceicoccales</taxon>
        <taxon>Puniceicoccaceae</taxon>
        <taxon>Puniceicoccus</taxon>
    </lineage>
</organism>
<dbReference type="EMBL" id="JACHVA010000143">
    <property type="protein sequence ID" value="MBC2604380.1"/>
    <property type="molecule type" value="Genomic_DNA"/>
</dbReference>
<comment type="caution">
    <text evidence="4">The sequence shown here is derived from an EMBL/GenBank/DDBJ whole genome shotgun (WGS) entry which is preliminary data.</text>
</comment>
<evidence type="ECO:0000256" key="1">
    <source>
        <dbReference type="ARBA" id="ARBA00022801"/>
    </source>
</evidence>